<feature type="signal peptide" evidence="1">
    <location>
        <begin position="1"/>
        <end position="19"/>
    </location>
</feature>
<dbReference type="InterPro" id="IPR006601">
    <property type="entry name" value="Uncharacterised_DM11_DROME"/>
</dbReference>
<keyword evidence="1" id="KW-0732">Signal</keyword>
<name>A0A9C6T0Q1_DROAB</name>
<evidence type="ECO:0000313" key="3">
    <source>
        <dbReference type="RefSeq" id="XP_051858047.1"/>
    </source>
</evidence>
<feature type="chain" id="PRO_5038516667" evidence="1">
    <location>
        <begin position="20"/>
        <end position="196"/>
    </location>
</feature>
<reference evidence="3" key="1">
    <citation type="submission" date="2025-08" db="UniProtKB">
        <authorList>
            <consortium name="RefSeq"/>
        </authorList>
    </citation>
    <scope>IDENTIFICATION</scope>
    <source>
        <strain evidence="3">15112-1751.03</strain>
        <tissue evidence="3">Whole Adult</tissue>
    </source>
</reference>
<dbReference type="GeneID" id="117563593"/>
<dbReference type="SMART" id="SM00675">
    <property type="entry name" value="DM11"/>
    <property type="match status" value="1"/>
</dbReference>
<gene>
    <name evidence="3" type="primary">LOC117563593</name>
</gene>
<evidence type="ECO:0000313" key="2">
    <source>
        <dbReference type="Proteomes" id="UP000515160"/>
    </source>
</evidence>
<evidence type="ECO:0000256" key="1">
    <source>
        <dbReference type="SAM" id="SignalP"/>
    </source>
</evidence>
<keyword evidence="2" id="KW-1185">Reference proteome</keyword>
<protein>
    <submittedName>
        <fullName evidence="3">Uncharacterized protein LOC117563593</fullName>
    </submittedName>
</protein>
<accession>A0A9C6T0Q1</accession>
<dbReference type="Proteomes" id="UP000515160">
    <property type="component" value="Chromosome 2L"/>
</dbReference>
<organism evidence="2 3">
    <name type="scientific">Drosophila albomicans</name>
    <name type="common">Fruit fly</name>
    <dbReference type="NCBI Taxonomy" id="7291"/>
    <lineage>
        <taxon>Eukaryota</taxon>
        <taxon>Metazoa</taxon>
        <taxon>Ecdysozoa</taxon>
        <taxon>Arthropoda</taxon>
        <taxon>Hexapoda</taxon>
        <taxon>Insecta</taxon>
        <taxon>Pterygota</taxon>
        <taxon>Neoptera</taxon>
        <taxon>Endopterygota</taxon>
        <taxon>Diptera</taxon>
        <taxon>Brachycera</taxon>
        <taxon>Muscomorpha</taxon>
        <taxon>Ephydroidea</taxon>
        <taxon>Drosophilidae</taxon>
        <taxon>Drosophila</taxon>
    </lineage>
</organism>
<dbReference type="AlphaFoldDB" id="A0A9C6T0Q1"/>
<dbReference type="OrthoDB" id="7975395at2759"/>
<sequence length="196" mass="22909">MEKGAFFKVLILWLDFASAYNYRLTLENEEIFTTCSHQPSNVLAVSNFFDFSELHTKEIGDKIEISGNVTSIWNYEPTDRIQVSITGLHYERGEWINSLLSMNVHDCCSLLYDKNQHWYKIWTQYITNAEDVKDKCFLNGTKLIHKTFILDMNINIKVLIPEGRYKVVVIMKAIDKRQKARNPIVCMEFLGDVKRS</sequence>
<proteinExistence type="predicted"/>
<dbReference type="RefSeq" id="XP_051858047.1">
    <property type="nucleotide sequence ID" value="XM_052002087.1"/>
</dbReference>